<name>S8BBB3_PENO1</name>
<reference evidence="2 3" key="1">
    <citation type="journal article" date="2013" name="PLoS ONE">
        <title>Genomic and secretomic analyses reveal unique features of the lignocellulolytic enzyme system of Penicillium decumbens.</title>
        <authorList>
            <person name="Liu G."/>
            <person name="Zhang L."/>
            <person name="Wei X."/>
            <person name="Zou G."/>
            <person name="Qin Y."/>
            <person name="Ma L."/>
            <person name="Li J."/>
            <person name="Zheng H."/>
            <person name="Wang S."/>
            <person name="Wang C."/>
            <person name="Xun L."/>
            <person name="Zhao G.-P."/>
            <person name="Zhou Z."/>
            <person name="Qu Y."/>
        </authorList>
    </citation>
    <scope>NUCLEOTIDE SEQUENCE [LARGE SCALE GENOMIC DNA]</scope>
    <source>
        <strain evidence="3">114-2 / CGMCC 5302</strain>
    </source>
</reference>
<feature type="transmembrane region" description="Helical" evidence="1">
    <location>
        <begin position="18"/>
        <end position="40"/>
    </location>
</feature>
<accession>S8BBB3</accession>
<keyword evidence="1" id="KW-0812">Transmembrane</keyword>
<keyword evidence="3" id="KW-1185">Reference proteome</keyword>
<keyword evidence="1" id="KW-0472">Membrane</keyword>
<evidence type="ECO:0000313" key="3">
    <source>
        <dbReference type="Proteomes" id="UP000019376"/>
    </source>
</evidence>
<feature type="transmembrane region" description="Helical" evidence="1">
    <location>
        <begin position="60"/>
        <end position="82"/>
    </location>
</feature>
<evidence type="ECO:0000256" key="1">
    <source>
        <dbReference type="SAM" id="Phobius"/>
    </source>
</evidence>
<sequence>MSVSGVALALCDLRVNSYYVFVFYDFVGGSGGIVGSGMVAEGVWTGSTSTPSMSSAAVGFIAIASAFVLGSMIILCSLGEMVEAAGCSKRSIITISNNLRMFGDVRAPLIPGGRPRPWLRLSVVGVGSYAVMN</sequence>
<dbReference type="EMBL" id="KB644414">
    <property type="protein sequence ID" value="EPS32157.1"/>
    <property type="molecule type" value="Genomic_DNA"/>
</dbReference>
<proteinExistence type="predicted"/>
<protein>
    <submittedName>
        <fullName evidence="2">Uncharacterized protein</fullName>
    </submittedName>
</protein>
<dbReference type="OrthoDB" id="4368392at2759"/>
<evidence type="ECO:0000313" key="2">
    <source>
        <dbReference type="EMBL" id="EPS32157.1"/>
    </source>
</evidence>
<dbReference type="Proteomes" id="UP000019376">
    <property type="component" value="Unassembled WGS sequence"/>
</dbReference>
<keyword evidence="1" id="KW-1133">Transmembrane helix</keyword>
<dbReference type="AlphaFoldDB" id="S8BBB3"/>
<gene>
    <name evidence="2" type="ORF">PDE_07117</name>
</gene>
<dbReference type="HOGENOM" id="CLU_1907388_0_0_1"/>
<organism evidence="2 3">
    <name type="scientific">Penicillium oxalicum (strain 114-2 / CGMCC 5302)</name>
    <name type="common">Penicillium decumbens</name>
    <dbReference type="NCBI Taxonomy" id="933388"/>
    <lineage>
        <taxon>Eukaryota</taxon>
        <taxon>Fungi</taxon>
        <taxon>Dikarya</taxon>
        <taxon>Ascomycota</taxon>
        <taxon>Pezizomycotina</taxon>
        <taxon>Eurotiomycetes</taxon>
        <taxon>Eurotiomycetidae</taxon>
        <taxon>Eurotiales</taxon>
        <taxon>Aspergillaceae</taxon>
        <taxon>Penicillium</taxon>
    </lineage>
</organism>